<feature type="domain" description="CoA-binding" evidence="1">
    <location>
        <begin position="26"/>
        <end position="119"/>
    </location>
</feature>
<dbReference type="PANTHER" id="PTHR33303:SF2">
    <property type="entry name" value="COA-BINDING DOMAIN-CONTAINING PROTEIN"/>
    <property type="match status" value="1"/>
</dbReference>
<dbReference type="AlphaFoldDB" id="A0A6S6SBM4"/>
<sequence>MYYKRIDVNCEIPQNNVSDEKIKKILKNSKTIAVIGLSPNEQKISYKVSAYMKSVGYKIVPIYPKGEYILDEKVYRSILDVPFDIDIVNVFRKPEAANAIYEDIKKMKNKPVLWLQLGIINNEVFKASEEDNIKMIQNKCIKIEHQKGF</sequence>
<dbReference type="Pfam" id="PF13380">
    <property type="entry name" value="CoA_binding_2"/>
    <property type="match status" value="1"/>
</dbReference>
<reference evidence="2" key="1">
    <citation type="submission" date="2020-01" db="EMBL/GenBank/DDBJ databases">
        <authorList>
            <person name="Meier V. D."/>
            <person name="Meier V D."/>
        </authorList>
    </citation>
    <scope>NUCLEOTIDE SEQUENCE</scope>
    <source>
        <strain evidence="2">HLG_WM_MAG_12</strain>
    </source>
</reference>
<dbReference type="SMART" id="SM00881">
    <property type="entry name" value="CoA_binding"/>
    <property type="match status" value="1"/>
</dbReference>
<evidence type="ECO:0000259" key="1">
    <source>
        <dbReference type="SMART" id="SM00881"/>
    </source>
</evidence>
<organism evidence="2">
    <name type="scientific">uncultured Campylobacterales bacterium</name>
    <dbReference type="NCBI Taxonomy" id="352960"/>
    <lineage>
        <taxon>Bacteria</taxon>
        <taxon>Pseudomonadati</taxon>
        <taxon>Campylobacterota</taxon>
        <taxon>Epsilonproteobacteria</taxon>
        <taxon>Campylobacterales</taxon>
        <taxon>environmental samples</taxon>
    </lineage>
</organism>
<gene>
    <name evidence="2" type="ORF">HELGO_WM10678</name>
</gene>
<dbReference type="InterPro" id="IPR003781">
    <property type="entry name" value="CoA-bd"/>
</dbReference>
<proteinExistence type="predicted"/>
<dbReference type="Gene3D" id="3.40.50.720">
    <property type="entry name" value="NAD(P)-binding Rossmann-like Domain"/>
    <property type="match status" value="1"/>
</dbReference>
<accession>A0A6S6SBM4</accession>
<dbReference type="PANTHER" id="PTHR33303">
    <property type="entry name" value="CYTOPLASMIC PROTEIN-RELATED"/>
    <property type="match status" value="1"/>
</dbReference>
<name>A0A6S6SBM4_9BACT</name>
<dbReference type="SUPFAM" id="SSF51735">
    <property type="entry name" value="NAD(P)-binding Rossmann-fold domains"/>
    <property type="match status" value="1"/>
</dbReference>
<evidence type="ECO:0000313" key="2">
    <source>
        <dbReference type="EMBL" id="CAA6800373.1"/>
    </source>
</evidence>
<dbReference type="InterPro" id="IPR036291">
    <property type="entry name" value="NAD(P)-bd_dom_sf"/>
</dbReference>
<dbReference type="EMBL" id="CACVAW010000002">
    <property type="protein sequence ID" value="CAA6800373.1"/>
    <property type="molecule type" value="Genomic_DNA"/>
</dbReference>
<protein>
    <submittedName>
        <fullName evidence="2">CoA-binding protein</fullName>
    </submittedName>
</protein>